<keyword evidence="1 2" id="KW-0732">Signal</keyword>
<dbReference type="OrthoDB" id="9807134at2"/>
<dbReference type="Pfam" id="PF00497">
    <property type="entry name" value="SBP_bac_3"/>
    <property type="match status" value="1"/>
</dbReference>
<protein>
    <submittedName>
        <fullName evidence="4">Amino acid ABC transporter substrate-binding protein</fullName>
    </submittedName>
</protein>
<feature type="domain" description="Solute-binding protein family 3/N-terminal" evidence="3">
    <location>
        <begin position="37"/>
        <end position="259"/>
    </location>
</feature>
<comment type="caution">
    <text evidence="4">The sequence shown here is derived from an EMBL/GenBank/DDBJ whole genome shotgun (WGS) entry which is preliminary data.</text>
</comment>
<evidence type="ECO:0000259" key="3">
    <source>
        <dbReference type="SMART" id="SM00062"/>
    </source>
</evidence>
<dbReference type="Proteomes" id="UP000287447">
    <property type="component" value="Unassembled WGS sequence"/>
</dbReference>
<dbReference type="SUPFAM" id="SSF53850">
    <property type="entry name" value="Periplasmic binding protein-like II"/>
    <property type="match status" value="1"/>
</dbReference>
<dbReference type="InterPro" id="IPR001638">
    <property type="entry name" value="Solute-binding_3/MltF_N"/>
</dbReference>
<evidence type="ECO:0000313" key="5">
    <source>
        <dbReference type="Proteomes" id="UP000287447"/>
    </source>
</evidence>
<organism evidence="4 5">
    <name type="scientific">Hwanghaeella grinnelliae</name>
    <dbReference type="NCBI Taxonomy" id="2500179"/>
    <lineage>
        <taxon>Bacteria</taxon>
        <taxon>Pseudomonadati</taxon>
        <taxon>Pseudomonadota</taxon>
        <taxon>Alphaproteobacteria</taxon>
        <taxon>Rhodospirillales</taxon>
        <taxon>Rhodospirillaceae</taxon>
        <taxon>Hwanghaeella</taxon>
    </lineage>
</organism>
<sequence>MFSHMRMIAAAAAATMAIAVAVPASARDIEEVVESKTFRIGVVPYDHDVIKDPSSGEYKGVFIDAIQHICNDIEVECEFQEYTWQSFIGALQAGQVDLSIASTFATIKRATAVIFSVPIYNEGYKAVVKEGETKFKTVEDLNSPDAMIAVAQGTGQMDWVKKVAPEAQLRVVPTEEGALLEVVTGRAMISISGAGAANHALETQPTLTTALGGEVYDVNQIAWAMNRNDIQMKLFVDTALGKLKASGVLKEIAYKYDAPWKDLIAD</sequence>
<feature type="signal peptide" evidence="2">
    <location>
        <begin position="1"/>
        <end position="26"/>
    </location>
</feature>
<dbReference type="Gene3D" id="3.40.190.10">
    <property type="entry name" value="Periplasmic binding protein-like II"/>
    <property type="match status" value="2"/>
</dbReference>
<gene>
    <name evidence="4" type="ORF">EOI86_03890</name>
</gene>
<feature type="chain" id="PRO_5019110915" evidence="2">
    <location>
        <begin position="27"/>
        <end position="266"/>
    </location>
</feature>
<evidence type="ECO:0000313" key="4">
    <source>
        <dbReference type="EMBL" id="RVU38436.1"/>
    </source>
</evidence>
<dbReference type="EMBL" id="SADE01000001">
    <property type="protein sequence ID" value="RVU38436.1"/>
    <property type="molecule type" value="Genomic_DNA"/>
</dbReference>
<accession>A0A437QVH6</accession>
<dbReference type="CDD" id="cd13530">
    <property type="entry name" value="PBP2_peptides_like"/>
    <property type="match status" value="1"/>
</dbReference>
<keyword evidence="5" id="KW-1185">Reference proteome</keyword>
<name>A0A437QVH6_9PROT</name>
<evidence type="ECO:0000256" key="1">
    <source>
        <dbReference type="ARBA" id="ARBA00022729"/>
    </source>
</evidence>
<dbReference type="PANTHER" id="PTHR35936">
    <property type="entry name" value="MEMBRANE-BOUND LYTIC MUREIN TRANSGLYCOSYLASE F"/>
    <property type="match status" value="1"/>
</dbReference>
<reference evidence="5" key="1">
    <citation type="submission" date="2019-01" db="EMBL/GenBank/DDBJ databases">
        <title>Gri0909 isolated from a small marine red alga.</title>
        <authorList>
            <person name="Kim J."/>
            <person name="Jeong S.E."/>
            <person name="Jeon C.O."/>
        </authorList>
    </citation>
    <scope>NUCLEOTIDE SEQUENCE [LARGE SCALE GENOMIC DNA]</scope>
    <source>
        <strain evidence="5">Gri0909</strain>
    </source>
</reference>
<dbReference type="RefSeq" id="WP_127763807.1">
    <property type="nucleotide sequence ID" value="NZ_SADE01000001.1"/>
</dbReference>
<proteinExistence type="predicted"/>
<dbReference type="SMART" id="SM00062">
    <property type="entry name" value="PBPb"/>
    <property type="match status" value="1"/>
</dbReference>
<evidence type="ECO:0000256" key="2">
    <source>
        <dbReference type="SAM" id="SignalP"/>
    </source>
</evidence>
<dbReference type="AlphaFoldDB" id="A0A437QVH6"/>
<dbReference type="PANTHER" id="PTHR35936:SF17">
    <property type="entry name" value="ARGININE-BINDING EXTRACELLULAR PROTEIN ARTP"/>
    <property type="match status" value="1"/>
</dbReference>